<evidence type="ECO:0000313" key="2">
    <source>
        <dbReference type="Proteomes" id="UP001139450"/>
    </source>
</evidence>
<dbReference type="PANTHER" id="PTHR37816">
    <property type="entry name" value="YALI0E33011P"/>
    <property type="match status" value="1"/>
</dbReference>
<keyword evidence="2" id="KW-1185">Reference proteome</keyword>
<proteinExistence type="predicted"/>
<sequence>MKIHIVGASCAGSTTLGMRLSVELGYPYFDSDNYFWERTDQPYTVKRSVELRNELLKKDITGLNDFIVGGSLVSWGEGWQSAFDLVVFLYVPPEIRMQRLHNRELERYGEAIFTDAERKRQYQEFVDWASAYDKPDNPRRSLAVHEHWLKQVTCALIEIRGDTTVDERINIIRESGYLG</sequence>
<dbReference type="Proteomes" id="UP001139450">
    <property type="component" value="Unassembled WGS sequence"/>
</dbReference>
<name>A0A9X1X4Y5_9SPHI</name>
<dbReference type="Gene3D" id="3.40.50.300">
    <property type="entry name" value="P-loop containing nucleotide triphosphate hydrolases"/>
    <property type="match status" value="1"/>
</dbReference>
<keyword evidence="1" id="KW-0808">Transferase</keyword>
<dbReference type="InterPro" id="IPR027417">
    <property type="entry name" value="P-loop_NTPase"/>
</dbReference>
<comment type="caution">
    <text evidence="1">The sequence shown here is derived from an EMBL/GenBank/DDBJ whole genome shotgun (WGS) entry which is preliminary data.</text>
</comment>
<accession>A0A9X1X4Y5</accession>
<organism evidence="1 2">
    <name type="scientific">Mucilaginibacter straminoryzae</name>
    <dbReference type="NCBI Taxonomy" id="2932774"/>
    <lineage>
        <taxon>Bacteria</taxon>
        <taxon>Pseudomonadati</taxon>
        <taxon>Bacteroidota</taxon>
        <taxon>Sphingobacteriia</taxon>
        <taxon>Sphingobacteriales</taxon>
        <taxon>Sphingobacteriaceae</taxon>
        <taxon>Mucilaginibacter</taxon>
    </lineage>
</organism>
<dbReference type="InterPro" id="IPR052922">
    <property type="entry name" value="Cytidylate_Kinase-2"/>
</dbReference>
<dbReference type="PANTHER" id="PTHR37816:SF2">
    <property type="entry name" value="DNA TOPOLOGY MODULATION PROTEIN FLAR-RELATED PROTEIN"/>
    <property type="match status" value="1"/>
</dbReference>
<dbReference type="PRINTS" id="PR01100">
    <property type="entry name" value="SHIKIMTKNASE"/>
</dbReference>
<gene>
    <name evidence="1" type="ORF">MUY27_15475</name>
</gene>
<dbReference type="GO" id="GO:0016301">
    <property type="term" value="F:kinase activity"/>
    <property type="evidence" value="ECO:0007669"/>
    <property type="project" value="UniProtKB-KW"/>
</dbReference>
<dbReference type="EMBL" id="JALJEJ010000008">
    <property type="protein sequence ID" value="MCJ8211119.1"/>
    <property type="molecule type" value="Genomic_DNA"/>
</dbReference>
<dbReference type="AlphaFoldDB" id="A0A9X1X4Y5"/>
<dbReference type="RefSeq" id="WP_245131436.1">
    <property type="nucleotide sequence ID" value="NZ_JALJEJ010000008.1"/>
</dbReference>
<dbReference type="NCBIfam" id="NF004861">
    <property type="entry name" value="PRK06217.1"/>
    <property type="match status" value="1"/>
</dbReference>
<dbReference type="SUPFAM" id="SSF52540">
    <property type="entry name" value="P-loop containing nucleoside triphosphate hydrolases"/>
    <property type="match status" value="1"/>
</dbReference>
<reference evidence="1" key="1">
    <citation type="submission" date="2022-04" db="EMBL/GenBank/DDBJ databases">
        <title>Mucilaginibacter sp. RS28 isolated from freshwater.</title>
        <authorList>
            <person name="Ko S.-R."/>
        </authorList>
    </citation>
    <scope>NUCLEOTIDE SEQUENCE</scope>
    <source>
        <strain evidence="1">RS28</strain>
    </source>
</reference>
<protein>
    <submittedName>
        <fullName evidence="1">Adenylate kinase</fullName>
    </submittedName>
</protein>
<evidence type="ECO:0000313" key="1">
    <source>
        <dbReference type="EMBL" id="MCJ8211119.1"/>
    </source>
</evidence>
<keyword evidence="1" id="KW-0418">Kinase</keyword>